<keyword evidence="5" id="KW-0472">Membrane</keyword>
<keyword evidence="3" id="KW-0375">Hydrogen ion transport</keyword>
<evidence type="ECO:0000256" key="4">
    <source>
        <dbReference type="ARBA" id="ARBA00023065"/>
    </source>
</evidence>
<dbReference type="GO" id="GO:0016020">
    <property type="term" value="C:membrane"/>
    <property type="evidence" value="ECO:0007669"/>
    <property type="project" value="UniProtKB-SubCell"/>
</dbReference>
<evidence type="ECO:0000313" key="8">
    <source>
        <dbReference type="Proteomes" id="UP000033815"/>
    </source>
</evidence>
<name>A0A837I6M6_9BACT</name>
<protein>
    <recommendedName>
        <fullName evidence="9">ATP synthase subunit delta</fullName>
    </recommendedName>
</protein>
<keyword evidence="6" id="KW-0066">ATP synthesis</keyword>
<sequence length="135" mass="15566">MKASWYAEALYGALQGKHVKTESDSRKIFTHFRKVVSARGHERLLPFVAHELEKIMSREKDKNEVVLVTADNKSVSKWAHAYDHYEREGVIRKGATRRDVVDETIVGGFQIRTKDTLIDGSYKKSLVELYRNITN</sequence>
<organism evidence="7 8">
    <name type="scientific">Candidatus Nomurabacteria bacterium GW2011_GWB1_44_12</name>
    <dbReference type="NCBI Taxonomy" id="1618748"/>
    <lineage>
        <taxon>Bacteria</taxon>
        <taxon>Candidatus Nomuraibacteriota</taxon>
    </lineage>
</organism>
<dbReference type="Proteomes" id="UP000033815">
    <property type="component" value="Unassembled WGS sequence"/>
</dbReference>
<evidence type="ECO:0008006" key="9">
    <source>
        <dbReference type="Google" id="ProtNLM"/>
    </source>
</evidence>
<evidence type="ECO:0000256" key="6">
    <source>
        <dbReference type="ARBA" id="ARBA00023310"/>
    </source>
</evidence>
<evidence type="ECO:0000256" key="5">
    <source>
        <dbReference type="ARBA" id="ARBA00023136"/>
    </source>
</evidence>
<evidence type="ECO:0000256" key="1">
    <source>
        <dbReference type="ARBA" id="ARBA00004370"/>
    </source>
</evidence>
<dbReference type="GO" id="GO:0046933">
    <property type="term" value="F:proton-transporting ATP synthase activity, rotational mechanism"/>
    <property type="evidence" value="ECO:0007669"/>
    <property type="project" value="InterPro"/>
</dbReference>
<dbReference type="EMBL" id="LCHP01000004">
    <property type="protein sequence ID" value="KKT36720.1"/>
    <property type="molecule type" value="Genomic_DNA"/>
</dbReference>
<keyword evidence="2" id="KW-0813">Transport</keyword>
<evidence type="ECO:0000256" key="2">
    <source>
        <dbReference type="ARBA" id="ARBA00022448"/>
    </source>
</evidence>
<evidence type="ECO:0000313" key="7">
    <source>
        <dbReference type="EMBL" id="KKT36720.1"/>
    </source>
</evidence>
<evidence type="ECO:0000256" key="3">
    <source>
        <dbReference type="ARBA" id="ARBA00022781"/>
    </source>
</evidence>
<dbReference type="AlphaFoldDB" id="A0A837I6M6"/>
<comment type="subcellular location">
    <subcellularLocation>
        <location evidence="1">Membrane</location>
    </subcellularLocation>
</comment>
<comment type="caution">
    <text evidence="7">The sequence shown here is derived from an EMBL/GenBank/DDBJ whole genome shotgun (WGS) entry which is preliminary data.</text>
</comment>
<proteinExistence type="predicted"/>
<keyword evidence="4" id="KW-0406">Ion transport</keyword>
<dbReference type="Pfam" id="PF00213">
    <property type="entry name" value="OSCP"/>
    <property type="match status" value="1"/>
</dbReference>
<reference evidence="7 8" key="1">
    <citation type="journal article" date="2015" name="Nature">
        <title>rRNA introns, odd ribosomes, and small enigmatic genomes across a large radiation of phyla.</title>
        <authorList>
            <person name="Brown C.T."/>
            <person name="Hug L.A."/>
            <person name="Thomas B.C."/>
            <person name="Sharon I."/>
            <person name="Castelle C.J."/>
            <person name="Singh A."/>
            <person name="Wilkins M.J."/>
            <person name="Williams K.H."/>
            <person name="Banfield J.F."/>
        </authorList>
    </citation>
    <scope>NUCLEOTIDE SEQUENCE [LARGE SCALE GENOMIC DNA]</scope>
</reference>
<gene>
    <name evidence="7" type="ORF">UW25_C0004G0048</name>
</gene>
<dbReference type="InterPro" id="IPR000711">
    <property type="entry name" value="ATPase_OSCP/dsu"/>
</dbReference>
<accession>A0A837I6M6</accession>